<reference evidence="3 4" key="1">
    <citation type="submission" date="2018-06" db="EMBL/GenBank/DDBJ databases">
        <authorList>
            <consortium name="Pathogen Informatics"/>
            <person name="Doyle S."/>
        </authorList>
    </citation>
    <scope>NUCLEOTIDE SEQUENCE [LARGE SCALE GENOMIC DNA]</scope>
    <source>
        <strain evidence="3 4">NCTC10723</strain>
    </source>
</reference>
<organism evidence="3 4">
    <name type="scientific">Fusobacterium necrogenes</name>
    <dbReference type="NCBI Taxonomy" id="858"/>
    <lineage>
        <taxon>Bacteria</taxon>
        <taxon>Fusobacteriati</taxon>
        <taxon>Fusobacteriota</taxon>
        <taxon>Fusobacteriia</taxon>
        <taxon>Fusobacteriales</taxon>
        <taxon>Fusobacteriaceae</taxon>
        <taxon>Fusobacterium</taxon>
    </lineage>
</organism>
<dbReference type="InterPro" id="IPR051199">
    <property type="entry name" value="LPS_LOS_Heptosyltrfase"/>
</dbReference>
<proteinExistence type="predicted"/>
<keyword evidence="2" id="KW-0808">Transferase</keyword>
<dbReference type="GO" id="GO:0005829">
    <property type="term" value="C:cytosol"/>
    <property type="evidence" value="ECO:0007669"/>
    <property type="project" value="TreeGrafter"/>
</dbReference>
<dbReference type="EMBL" id="UGGU01000003">
    <property type="protein sequence ID" value="STO32307.1"/>
    <property type="molecule type" value="Genomic_DNA"/>
</dbReference>
<dbReference type="InterPro" id="IPR002201">
    <property type="entry name" value="Glyco_trans_9"/>
</dbReference>
<dbReference type="Gene3D" id="3.40.50.2000">
    <property type="entry name" value="Glycogen Phosphorylase B"/>
    <property type="match status" value="2"/>
</dbReference>
<keyword evidence="4" id="KW-1185">Reference proteome</keyword>
<evidence type="ECO:0000256" key="1">
    <source>
        <dbReference type="ARBA" id="ARBA00022676"/>
    </source>
</evidence>
<dbReference type="Pfam" id="PF01075">
    <property type="entry name" value="Glyco_transf_9"/>
    <property type="match status" value="1"/>
</dbReference>
<keyword evidence="1" id="KW-0328">Glycosyltransferase</keyword>
<accession>A0A377GZ79</accession>
<dbReference type="GO" id="GO:0009244">
    <property type="term" value="P:lipopolysaccharide core region biosynthetic process"/>
    <property type="evidence" value="ECO:0007669"/>
    <property type="project" value="TreeGrafter"/>
</dbReference>
<dbReference type="PANTHER" id="PTHR30160:SF15">
    <property type="entry name" value="GLYCOSYLTRANSFERASE HI_0523-RELATED"/>
    <property type="match status" value="1"/>
</dbReference>
<dbReference type="SUPFAM" id="SSF53756">
    <property type="entry name" value="UDP-Glycosyltransferase/glycogen phosphorylase"/>
    <property type="match status" value="1"/>
</dbReference>
<dbReference type="Proteomes" id="UP000255328">
    <property type="component" value="Unassembled WGS sequence"/>
</dbReference>
<sequence length="346" mass="39736">MEIKRIIISRTDKIGDLVLSIPSFFMIKRMYPKAELVVLVRKYNYDIVKNLPYIDRVIKIDDYTQSELLEKIAYFNADIFIALYNDKFVSQLAKASKAPIKIGPLSKTYSFFTFNKGVWQKRSKSIKNEAEYNLDLIKKVDEKRYNEVFKIDTKIYLSEENKKAAKTFFSTYNIKGETLVVNPFTGGSAKNIKDEEYVSLLQRFRDDNPDKSVIVICHISEEERGLRLVDRIARDGVYLYANGGDLLNIAAIIEKGKVYLGASTGPTHIAGALQKRIVGIYPAKATQSIIRWGVFGNSKVKYLIPDKGNPKENYKNPYFDNYNKIMEGELLNYIDESFLLEEGEKN</sequence>
<evidence type="ECO:0000256" key="2">
    <source>
        <dbReference type="ARBA" id="ARBA00022679"/>
    </source>
</evidence>
<dbReference type="AlphaFoldDB" id="A0A377GZ79"/>
<protein>
    <submittedName>
        <fullName evidence="3">Lipopolysaccharide core biosynthesis protein</fullName>
    </submittedName>
</protein>
<gene>
    <name evidence="3" type="ORF">NCTC10723_01807</name>
</gene>
<dbReference type="CDD" id="cd03789">
    <property type="entry name" value="GT9_LPS_heptosyltransferase"/>
    <property type="match status" value="1"/>
</dbReference>
<name>A0A377GZ79_9FUSO</name>
<evidence type="ECO:0000313" key="4">
    <source>
        <dbReference type="Proteomes" id="UP000255328"/>
    </source>
</evidence>
<evidence type="ECO:0000313" key="3">
    <source>
        <dbReference type="EMBL" id="STO32307.1"/>
    </source>
</evidence>
<dbReference type="GO" id="GO:0008713">
    <property type="term" value="F:ADP-heptose-lipopolysaccharide heptosyltransferase activity"/>
    <property type="evidence" value="ECO:0007669"/>
    <property type="project" value="TreeGrafter"/>
</dbReference>
<dbReference type="RefSeq" id="WP_115271544.1">
    <property type="nucleotide sequence ID" value="NZ_UGGU01000003.1"/>
</dbReference>
<dbReference type="OrthoDB" id="9797795at2"/>
<dbReference type="PANTHER" id="PTHR30160">
    <property type="entry name" value="TETRAACYLDISACCHARIDE 4'-KINASE-RELATED"/>
    <property type="match status" value="1"/>
</dbReference>